<evidence type="ECO:0000256" key="7">
    <source>
        <dbReference type="SAM" id="Phobius"/>
    </source>
</evidence>
<dbReference type="RefSeq" id="WP_275476265.1">
    <property type="nucleotide sequence ID" value="NZ_CP162940.1"/>
</dbReference>
<gene>
    <name evidence="10" type="ORF">KKP3000_003323</name>
</gene>
<dbReference type="InterPro" id="IPR050291">
    <property type="entry name" value="CDF_Transporter"/>
</dbReference>
<dbReference type="Pfam" id="PF01545">
    <property type="entry name" value="Cation_efflux"/>
    <property type="match status" value="1"/>
</dbReference>
<keyword evidence="5 7" id="KW-1133">Transmembrane helix</keyword>
<proteinExistence type="inferred from homology"/>
<comment type="similarity">
    <text evidence="2">Belongs to the cation diffusion facilitator (CDF) transporter (TC 2.A.4) family.</text>
</comment>
<evidence type="ECO:0000256" key="3">
    <source>
        <dbReference type="ARBA" id="ARBA00022448"/>
    </source>
</evidence>
<evidence type="ECO:0000313" key="11">
    <source>
        <dbReference type="Proteomes" id="UP001579974"/>
    </source>
</evidence>
<dbReference type="Gene3D" id="1.20.1510.10">
    <property type="entry name" value="Cation efflux protein transmembrane domain"/>
    <property type="match status" value="1"/>
</dbReference>
<evidence type="ECO:0000256" key="2">
    <source>
        <dbReference type="ARBA" id="ARBA00008114"/>
    </source>
</evidence>
<feature type="transmembrane region" description="Helical" evidence="7">
    <location>
        <begin position="113"/>
        <end position="132"/>
    </location>
</feature>
<dbReference type="Proteomes" id="UP001579974">
    <property type="component" value="Unassembled WGS sequence"/>
</dbReference>
<dbReference type="EMBL" id="JBDXSU010000004">
    <property type="protein sequence ID" value="MFB5189932.1"/>
    <property type="molecule type" value="Genomic_DNA"/>
</dbReference>
<keyword evidence="6 7" id="KW-0472">Membrane</keyword>
<dbReference type="SUPFAM" id="SSF160240">
    <property type="entry name" value="Cation efflux protein cytoplasmic domain-like"/>
    <property type="match status" value="1"/>
</dbReference>
<dbReference type="InterPro" id="IPR027469">
    <property type="entry name" value="Cation_efflux_TMD_sf"/>
</dbReference>
<dbReference type="NCBIfam" id="TIGR01297">
    <property type="entry name" value="CDF"/>
    <property type="match status" value="1"/>
</dbReference>
<feature type="transmembrane region" description="Helical" evidence="7">
    <location>
        <begin position="180"/>
        <end position="200"/>
    </location>
</feature>
<dbReference type="PANTHER" id="PTHR43840">
    <property type="entry name" value="MITOCHONDRIAL METAL TRANSPORTER 1-RELATED"/>
    <property type="match status" value="1"/>
</dbReference>
<comment type="caution">
    <text evidence="10">The sequence shown here is derived from an EMBL/GenBank/DDBJ whole genome shotgun (WGS) entry which is preliminary data.</text>
</comment>
<keyword evidence="3" id="KW-0813">Transport</keyword>
<accession>A0ABV5AE53</accession>
<dbReference type="Pfam" id="PF16916">
    <property type="entry name" value="ZT_dimer"/>
    <property type="match status" value="1"/>
</dbReference>
<comment type="subcellular location">
    <subcellularLocation>
        <location evidence="1">Membrane</location>
        <topology evidence="1">Multi-pass membrane protein</topology>
    </subcellularLocation>
</comment>
<evidence type="ECO:0000256" key="4">
    <source>
        <dbReference type="ARBA" id="ARBA00022692"/>
    </source>
</evidence>
<feature type="transmembrane region" description="Helical" evidence="7">
    <location>
        <begin position="79"/>
        <end position="101"/>
    </location>
</feature>
<keyword evidence="11" id="KW-1185">Reference proteome</keyword>
<dbReference type="InterPro" id="IPR036837">
    <property type="entry name" value="Cation_efflux_CTD_sf"/>
</dbReference>
<evidence type="ECO:0000259" key="8">
    <source>
        <dbReference type="Pfam" id="PF01545"/>
    </source>
</evidence>
<dbReference type="PANTHER" id="PTHR43840:SF15">
    <property type="entry name" value="MITOCHONDRIAL METAL TRANSPORTER 1-RELATED"/>
    <property type="match status" value="1"/>
</dbReference>
<dbReference type="InterPro" id="IPR002524">
    <property type="entry name" value="Cation_efflux"/>
</dbReference>
<protein>
    <submittedName>
        <fullName evidence="10">Cation diffusion facilitator family transporter</fullName>
    </submittedName>
</protein>
<feature type="transmembrane region" description="Helical" evidence="7">
    <location>
        <begin position="12"/>
        <end position="33"/>
    </location>
</feature>
<evidence type="ECO:0000259" key="9">
    <source>
        <dbReference type="Pfam" id="PF16916"/>
    </source>
</evidence>
<reference evidence="10 11" key="1">
    <citation type="journal article" date="2024" name="Int. J. Mol. Sci.">
        <title>Exploration of Alicyclobacillus spp. Genome in Search of Antibiotic Resistance.</title>
        <authorList>
            <person name="Bucka-Kolendo J."/>
            <person name="Kiousi D.E."/>
            <person name="Dekowska A."/>
            <person name="Mikolajczuk-Szczyrba A."/>
            <person name="Karadedos D.M."/>
            <person name="Michael P."/>
            <person name="Galanis A."/>
            <person name="Sokolowska B."/>
        </authorList>
    </citation>
    <scope>NUCLEOTIDE SEQUENCE [LARGE SCALE GENOMIC DNA]</scope>
    <source>
        <strain evidence="10 11">KKP 3000</strain>
    </source>
</reference>
<evidence type="ECO:0000313" key="10">
    <source>
        <dbReference type="EMBL" id="MFB5189932.1"/>
    </source>
</evidence>
<feature type="transmembrane region" description="Helical" evidence="7">
    <location>
        <begin position="153"/>
        <end position="174"/>
    </location>
</feature>
<name>A0ABV5AE53_9BACL</name>
<dbReference type="SUPFAM" id="SSF161111">
    <property type="entry name" value="Cation efflux protein transmembrane domain-like"/>
    <property type="match status" value="1"/>
</dbReference>
<evidence type="ECO:0000256" key="1">
    <source>
        <dbReference type="ARBA" id="ARBA00004141"/>
    </source>
</evidence>
<dbReference type="Gene3D" id="3.30.70.1350">
    <property type="entry name" value="Cation efflux protein, cytoplasmic domain"/>
    <property type="match status" value="1"/>
</dbReference>
<evidence type="ECO:0000256" key="5">
    <source>
        <dbReference type="ARBA" id="ARBA00022989"/>
    </source>
</evidence>
<feature type="domain" description="Cation efflux protein transmembrane" evidence="8">
    <location>
        <begin position="13"/>
        <end position="211"/>
    </location>
</feature>
<dbReference type="InterPro" id="IPR058533">
    <property type="entry name" value="Cation_efflux_TM"/>
</dbReference>
<keyword evidence="4 7" id="KW-0812">Transmembrane</keyword>
<dbReference type="InterPro" id="IPR027470">
    <property type="entry name" value="Cation_efflux_CTD"/>
</dbReference>
<organism evidence="10 11">
    <name type="scientific">Alicyclobacillus fastidiosus</name>
    <dbReference type="NCBI Taxonomy" id="392011"/>
    <lineage>
        <taxon>Bacteria</taxon>
        <taxon>Bacillati</taxon>
        <taxon>Bacillota</taxon>
        <taxon>Bacilli</taxon>
        <taxon>Bacillales</taxon>
        <taxon>Alicyclobacillaceae</taxon>
        <taxon>Alicyclobacillus</taxon>
    </lineage>
</organism>
<feature type="domain" description="Cation efflux protein cytoplasmic" evidence="9">
    <location>
        <begin position="216"/>
        <end position="292"/>
    </location>
</feature>
<evidence type="ECO:0000256" key="6">
    <source>
        <dbReference type="ARBA" id="ARBA00023136"/>
    </source>
</evidence>
<sequence>MSDRNTPSFLAGWVNLASNVLLTALKIVVGVLFRSSVLFADGIHSAADVVASVATLGAMRVSIRPADEDHPYGHGKAEVIASGIVGVLLFLASVWILYHGVESLLAPVEKASILPFIAAAVSLVWKQILYLYTMRIGKKYRSKGLIATAYDHLSDVYSSLAAVIGIGIALIGRYTGHSNLGYADPICSIVVALFIWRITYSISRETIDGLMEKNVPQEKINMYEHQIKNVREVKRIDRIRARELGHYILVDVRVGVHGDMTIQQGHDISRVIKSAIMETDADVKEVLVHLNPWYKDERLSAGSANEIHE</sequence>